<evidence type="ECO:0000313" key="4">
    <source>
        <dbReference type="Proteomes" id="UP000318538"/>
    </source>
</evidence>
<evidence type="ECO:0000256" key="2">
    <source>
        <dbReference type="SAM" id="Phobius"/>
    </source>
</evidence>
<accession>A0A517NKX9</accession>
<feature type="compositionally biased region" description="Low complexity" evidence="1">
    <location>
        <begin position="233"/>
        <end position="247"/>
    </location>
</feature>
<keyword evidence="2" id="KW-0812">Transmembrane</keyword>
<sequence>MFDPLHQWLGIPAADQPPNHYRLLGLAMFESETDVINAAADRQLAFLHSMANGERAADAEDLSNQVSAARLCLVSRPKKKIYDDRLRALIAATVAPDAAADESSPSGDPGFLAPVSPAAMVTPAAPVAAAHTATTHPAEATQAAATQAQTTGQPVSIATQDRTLRRTDRQRRRRSGWNYFHYSSILMIVVMALIGIAVKRNLLTLSLDRFGIDWSENDRAEQVDPANVVGPTGVSPMVSSAPSPAGMGPAEMSPAEMGQQPNDAAPENSVYRPTTPSAGAAGRMNAAAGTNAAGRTNTAGRTNAAGKMNAAAERSEAGPMDTANSVPTDAANSGMMMAAAAAVDDPEAIADDLPPIPMGPELASAMELVSDLYKDQYSAANTAAEKLALAQQMYRDGIETADDAVGRFALWTVARTIHATAGRFGDAIQIDEAIANHYRDVDLNRRRVESLKASADGISGSQMPELVSVSVDVIRRLAAEQDFESAAQFGDYVQQTFGTRMTRNRRKELTAARDEVAALQQRFAAYQVAAGALVATPEDPKANQTVGAYLCLVQQRWQAGLPHLAAGPASPVTAAAQAELAAQQDIQQAIKIADVWYDLAPRMPDSQSTDAVLRHSLHWYDASQSVVVGLERKKVELRLAELEQRFPDRLPGDGEATVFEGMAAANPDGGVNLDPSQPAAGPAMSDQPEIIGRKWRTGSDSRRDYASVDDQTLVVGIGRRPDGIGQAEAGVELRGVKVLTVDGKSSHKEMAADDAYAKSGFVVDYHTAEGYSRRVFLGLGLKPAREFTAMPTWGTATKPTLVTDIGRSDSYRIDLARWAPPQWDGQCWFTLLIQNVGTDRTLTATLSW</sequence>
<keyword evidence="2" id="KW-1133">Transmembrane helix</keyword>
<dbReference type="RefSeq" id="WP_145176098.1">
    <property type="nucleotide sequence ID" value="NZ_CP036525.1"/>
</dbReference>
<feature type="transmembrane region" description="Helical" evidence="2">
    <location>
        <begin position="179"/>
        <end position="198"/>
    </location>
</feature>
<feature type="region of interest" description="Disordered" evidence="1">
    <location>
        <begin position="223"/>
        <end position="329"/>
    </location>
</feature>
<dbReference type="KEGG" id="rlc:K227x_61570"/>
<reference evidence="3 4" key="1">
    <citation type="submission" date="2019-02" db="EMBL/GenBank/DDBJ databases">
        <title>Deep-cultivation of Planctomycetes and their phenomic and genomic characterization uncovers novel biology.</title>
        <authorList>
            <person name="Wiegand S."/>
            <person name="Jogler M."/>
            <person name="Boedeker C."/>
            <person name="Pinto D."/>
            <person name="Vollmers J."/>
            <person name="Rivas-Marin E."/>
            <person name="Kohn T."/>
            <person name="Peeters S.H."/>
            <person name="Heuer A."/>
            <person name="Rast P."/>
            <person name="Oberbeckmann S."/>
            <person name="Bunk B."/>
            <person name="Jeske O."/>
            <person name="Meyerdierks A."/>
            <person name="Storesund J.E."/>
            <person name="Kallscheuer N."/>
            <person name="Luecker S."/>
            <person name="Lage O.M."/>
            <person name="Pohl T."/>
            <person name="Merkel B.J."/>
            <person name="Hornburger P."/>
            <person name="Mueller R.-W."/>
            <person name="Bruemmer F."/>
            <person name="Labrenz M."/>
            <person name="Spormann A.M."/>
            <person name="Op den Camp H."/>
            <person name="Overmann J."/>
            <person name="Amann R."/>
            <person name="Jetten M.S.M."/>
            <person name="Mascher T."/>
            <person name="Medema M.H."/>
            <person name="Devos D.P."/>
            <person name="Kaster A.-K."/>
            <person name="Ovreas L."/>
            <person name="Rohde M."/>
            <person name="Galperin M.Y."/>
            <person name="Jogler C."/>
        </authorList>
    </citation>
    <scope>NUCLEOTIDE SEQUENCE [LARGE SCALE GENOMIC DNA]</scope>
    <source>
        <strain evidence="3 4">K22_7</strain>
    </source>
</reference>
<keyword evidence="4" id="KW-1185">Reference proteome</keyword>
<dbReference type="EMBL" id="CP036525">
    <property type="protein sequence ID" value="QDT07729.1"/>
    <property type="molecule type" value="Genomic_DNA"/>
</dbReference>
<protein>
    <submittedName>
        <fullName evidence="3">Uncharacterized protein</fullName>
    </submittedName>
</protein>
<proteinExistence type="predicted"/>
<evidence type="ECO:0000256" key="1">
    <source>
        <dbReference type="SAM" id="MobiDB-lite"/>
    </source>
</evidence>
<dbReference type="Proteomes" id="UP000318538">
    <property type="component" value="Chromosome"/>
</dbReference>
<dbReference type="OrthoDB" id="291302at2"/>
<evidence type="ECO:0000313" key="3">
    <source>
        <dbReference type="EMBL" id="QDT07729.1"/>
    </source>
</evidence>
<dbReference type="AlphaFoldDB" id="A0A517NKX9"/>
<feature type="compositionally biased region" description="Low complexity" evidence="1">
    <location>
        <begin position="146"/>
        <end position="161"/>
    </location>
</feature>
<feature type="compositionally biased region" description="Low complexity" evidence="1">
    <location>
        <begin position="278"/>
        <end position="306"/>
    </location>
</feature>
<name>A0A517NKX9_9BACT</name>
<feature type="region of interest" description="Disordered" evidence="1">
    <location>
        <begin position="146"/>
        <end position="172"/>
    </location>
</feature>
<organism evidence="3 4">
    <name type="scientific">Rubripirellula lacrimiformis</name>
    <dbReference type="NCBI Taxonomy" id="1930273"/>
    <lineage>
        <taxon>Bacteria</taxon>
        <taxon>Pseudomonadati</taxon>
        <taxon>Planctomycetota</taxon>
        <taxon>Planctomycetia</taxon>
        <taxon>Pirellulales</taxon>
        <taxon>Pirellulaceae</taxon>
        <taxon>Rubripirellula</taxon>
    </lineage>
</organism>
<keyword evidence="2" id="KW-0472">Membrane</keyword>
<gene>
    <name evidence="3" type="ORF">K227x_61570</name>
</gene>